<evidence type="ECO:0000313" key="1">
    <source>
        <dbReference type="EMBL" id="CAB3972722.1"/>
    </source>
</evidence>
<gene>
    <name evidence="1" type="ORF">BLA3211_07131</name>
</gene>
<dbReference type="Proteomes" id="UP000494301">
    <property type="component" value="Unassembled WGS sequence"/>
</dbReference>
<dbReference type="EMBL" id="CABWIL020000034">
    <property type="protein sequence ID" value="CAB3972722.1"/>
    <property type="molecule type" value="Genomic_DNA"/>
</dbReference>
<name>A0A6J5JLN9_9BURK</name>
<protein>
    <submittedName>
        <fullName evidence="1">Uncharacterized protein</fullName>
    </submittedName>
</protein>
<accession>A0A6J5JLN9</accession>
<dbReference type="AlphaFoldDB" id="A0A6J5JLN9"/>
<evidence type="ECO:0000313" key="2">
    <source>
        <dbReference type="Proteomes" id="UP000494301"/>
    </source>
</evidence>
<sequence length="35" mass="3776">MDGDMAVEPFCCESSPFGGWHGTAFDCCIQPPARI</sequence>
<reference evidence="1 2" key="1">
    <citation type="submission" date="2020-04" db="EMBL/GenBank/DDBJ databases">
        <authorList>
            <person name="Depoorter E."/>
        </authorList>
    </citation>
    <scope>NUCLEOTIDE SEQUENCE [LARGE SCALE GENOMIC DNA]</scope>
    <source>
        <strain evidence="1 2">BCC0217</strain>
    </source>
</reference>
<organism evidence="1 2">
    <name type="scientific">Burkholderia aenigmatica</name>
    <dbReference type="NCBI Taxonomy" id="2015348"/>
    <lineage>
        <taxon>Bacteria</taxon>
        <taxon>Pseudomonadati</taxon>
        <taxon>Pseudomonadota</taxon>
        <taxon>Betaproteobacteria</taxon>
        <taxon>Burkholderiales</taxon>
        <taxon>Burkholderiaceae</taxon>
        <taxon>Burkholderia</taxon>
        <taxon>Burkholderia cepacia complex</taxon>
    </lineage>
</organism>
<proteinExistence type="predicted"/>